<name>A0A5N5G063_9ROSA</name>
<reference evidence="2 3" key="1">
    <citation type="submission" date="2019-09" db="EMBL/GenBank/DDBJ databases">
        <authorList>
            <person name="Ou C."/>
        </authorList>
    </citation>
    <scope>NUCLEOTIDE SEQUENCE [LARGE SCALE GENOMIC DNA]</scope>
    <source>
        <strain evidence="2">S2</strain>
        <tissue evidence="2">Leaf</tissue>
    </source>
</reference>
<dbReference type="PANTHER" id="PTHR47074">
    <property type="entry name" value="BNAC02G40300D PROTEIN"/>
    <property type="match status" value="1"/>
</dbReference>
<comment type="caution">
    <text evidence="2">The sequence shown here is derived from an EMBL/GenBank/DDBJ whole genome shotgun (WGS) entry which is preliminary data.</text>
</comment>
<dbReference type="EMBL" id="SMOL01000553">
    <property type="protein sequence ID" value="KAB2608743.1"/>
    <property type="molecule type" value="Genomic_DNA"/>
</dbReference>
<feature type="domain" description="RNase H type-1" evidence="1">
    <location>
        <begin position="92"/>
        <end position="177"/>
    </location>
</feature>
<reference evidence="2 3" key="3">
    <citation type="submission" date="2019-11" db="EMBL/GenBank/DDBJ databases">
        <title>A de novo genome assembly of a pear dwarfing rootstock.</title>
        <authorList>
            <person name="Wang F."/>
            <person name="Wang J."/>
            <person name="Li S."/>
            <person name="Zhang Y."/>
            <person name="Fang M."/>
            <person name="Ma L."/>
            <person name="Zhao Y."/>
            <person name="Jiang S."/>
        </authorList>
    </citation>
    <scope>NUCLEOTIDE SEQUENCE [LARGE SCALE GENOMIC DNA]</scope>
    <source>
        <strain evidence="2">S2</strain>
        <tissue evidence="2">Leaf</tissue>
    </source>
</reference>
<dbReference type="GO" id="GO:0003676">
    <property type="term" value="F:nucleic acid binding"/>
    <property type="evidence" value="ECO:0007669"/>
    <property type="project" value="InterPro"/>
</dbReference>
<proteinExistence type="predicted"/>
<protein>
    <recommendedName>
        <fullName evidence="1">RNase H type-1 domain-containing protein</fullName>
    </recommendedName>
</protein>
<evidence type="ECO:0000313" key="3">
    <source>
        <dbReference type="Proteomes" id="UP000327157"/>
    </source>
</evidence>
<dbReference type="CDD" id="cd06222">
    <property type="entry name" value="RNase_H_like"/>
    <property type="match status" value="1"/>
</dbReference>
<evidence type="ECO:0000259" key="1">
    <source>
        <dbReference type="Pfam" id="PF13456"/>
    </source>
</evidence>
<accession>A0A5N5G063</accession>
<dbReference type="AlphaFoldDB" id="A0A5N5G063"/>
<dbReference type="InterPro" id="IPR012337">
    <property type="entry name" value="RNaseH-like_sf"/>
</dbReference>
<dbReference type="PANTHER" id="PTHR47074:SF11">
    <property type="entry name" value="REVERSE TRANSCRIPTASE-LIKE PROTEIN"/>
    <property type="match status" value="1"/>
</dbReference>
<dbReference type="Gene3D" id="3.30.420.10">
    <property type="entry name" value="Ribonuclease H-like superfamily/Ribonuclease H"/>
    <property type="match status" value="1"/>
</dbReference>
<dbReference type="InterPro" id="IPR044730">
    <property type="entry name" value="RNase_H-like_dom_plant"/>
</dbReference>
<dbReference type="InterPro" id="IPR036397">
    <property type="entry name" value="RNaseH_sf"/>
</dbReference>
<dbReference type="InterPro" id="IPR052929">
    <property type="entry name" value="RNase_H-like_EbsB-rel"/>
</dbReference>
<organism evidence="2 3">
    <name type="scientific">Pyrus ussuriensis x Pyrus communis</name>
    <dbReference type="NCBI Taxonomy" id="2448454"/>
    <lineage>
        <taxon>Eukaryota</taxon>
        <taxon>Viridiplantae</taxon>
        <taxon>Streptophyta</taxon>
        <taxon>Embryophyta</taxon>
        <taxon>Tracheophyta</taxon>
        <taxon>Spermatophyta</taxon>
        <taxon>Magnoliopsida</taxon>
        <taxon>eudicotyledons</taxon>
        <taxon>Gunneridae</taxon>
        <taxon>Pentapetalae</taxon>
        <taxon>rosids</taxon>
        <taxon>fabids</taxon>
        <taxon>Rosales</taxon>
        <taxon>Rosaceae</taxon>
        <taxon>Amygdaloideae</taxon>
        <taxon>Maleae</taxon>
        <taxon>Pyrus</taxon>
    </lineage>
</organism>
<dbReference type="OrthoDB" id="990022at2759"/>
<reference evidence="3" key="2">
    <citation type="submission" date="2019-10" db="EMBL/GenBank/DDBJ databases">
        <title>A de novo genome assembly of a pear dwarfing rootstock.</title>
        <authorList>
            <person name="Wang F."/>
            <person name="Wang J."/>
            <person name="Li S."/>
            <person name="Zhang Y."/>
            <person name="Fang M."/>
            <person name="Ma L."/>
            <person name="Zhao Y."/>
            <person name="Jiang S."/>
        </authorList>
    </citation>
    <scope>NUCLEOTIDE SEQUENCE [LARGE SCALE GENOMIC DNA]</scope>
</reference>
<dbReference type="Pfam" id="PF13456">
    <property type="entry name" value="RVT_3"/>
    <property type="match status" value="1"/>
</dbReference>
<dbReference type="Proteomes" id="UP000327157">
    <property type="component" value="Chromosome 14"/>
</dbReference>
<gene>
    <name evidence="2" type="ORF">D8674_011911</name>
</gene>
<dbReference type="SUPFAM" id="SSF53098">
    <property type="entry name" value="Ribonuclease H-like"/>
    <property type="match status" value="1"/>
</dbReference>
<dbReference type="GO" id="GO:0004523">
    <property type="term" value="F:RNA-DNA hybrid ribonuclease activity"/>
    <property type="evidence" value="ECO:0007669"/>
    <property type="project" value="InterPro"/>
</dbReference>
<evidence type="ECO:0000313" key="2">
    <source>
        <dbReference type="EMBL" id="KAB2608743.1"/>
    </source>
</evidence>
<dbReference type="InterPro" id="IPR002156">
    <property type="entry name" value="RNaseH_domain"/>
</dbReference>
<keyword evidence="3" id="KW-1185">Reference proteome</keyword>
<sequence length="228" mass="24856">MVDALIDSEFFNEEEGTIILRLPVSLMGCPDRLIWHYFNNGSYTVRTGYGVAIEMEENGKLGRKETGAGMLLGREVRHGKLQRPLFGVMKINYDGAWCGKTCKGGYGCVLRDFVGLLQAAGGEGGVFFNLATMAEAAAIRAILRVCIKLGCADVEIESDSQVLIRMLTGEYVIDAALECFIHDIGLLRSGNVAAHVVASHGAVFHWDSIGPKFLFNIVAQDVNVLVRI</sequence>